<evidence type="ECO:0000313" key="5">
    <source>
        <dbReference type="Proteomes" id="UP000059074"/>
    </source>
</evidence>
<dbReference type="Pfam" id="PF05036">
    <property type="entry name" value="SPOR"/>
    <property type="match status" value="1"/>
</dbReference>
<dbReference type="SUPFAM" id="SSF48452">
    <property type="entry name" value="TPR-like"/>
    <property type="match status" value="1"/>
</dbReference>
<dbReference type="PATRIC" id="fig|121290.4.peg.2244"/>
<evidence type="ECO:0000256" key="1">
    <source>
        <dbReference type="SAM" id="MobiDB-lite"/>
    </source>
</evidence>
<proteinExistence type="predicted"/>
<feature type="region of interest" description="Disordered" evidence="1">
    <location>
        <begin position="211"/>
        <end position="244"/>
    </location>
</feature>
<dbReference type="RefSeq" id="WP_198151170.1">
    <property type="nucleotide sequence ID" value="NZ_LMTR01000088.1"/>
</dbReference>
<feature type="chain" id="PRO_5007132484" evidence="2">
    <location>
        <begin position="37"/>
        <end position="353"/>
    </location>
</feature>
<protein>
    <submittedName>
        <fullName evidence="4">Cell wall surface anchor family protein</fullName>
    </submittedName>
</protein>
<gene>
    <name evidence="4" type="ORF">APY04_3145</name>
</gene>
<dbReference type="Gene3D" id="3.30.70.1070">
    <property type="entry name" value="Sporulation related repeat"/>
    <property type="match status" value="1"/>
</dbReference>
<feature type="compositionally biased region" description="Low complexity" evidence="1">
    <location>
        <begin position="149"/>
        <end position="195"/>
    </location>
</feature>
<dbReference type="PROSITE" id="PS51724">
    <property type="entry name" value="SPOR"/>
    <property type="match status" value="1"/>
</dbReference>
<dbReference type="Proteomes" id="UP000059074">
    <property type="component" value="Unassembled WGS sequence"/>
</dbReference>
<dbReference type="InterPro" id="IPR007730">
    <property type="entry name" value="SPOR-like_dom"/>
</dbReference>
<feature type="signal peptide" evidence="2">
    <location>
        <begin position="1"/>
        <end position="36"/>
    </location>
</feature>
<dbReference type="InterPro" id="IPR011990">
    <property type="entry name" value="TPR-like_helical_dom_sf"/>
</dbReference>
<organism evidence="4 5">
    <name type="scientific">Hyphomicrobium sulfonivorans</name>
    <dbReference type="NCBI Taxonomy" id="121290"/>
    <lineage>
        <taxon>Bacteria</taxon>
        <taxon>Pseudomonadati</taxon>
        <taxon>Pseudomonadota</taxon>
        <taxon>Alphaproteobacteria</taxon>
        <taxon>Hyphomicrobiales</taxon>
        <taxon>Hyphomicrobiaceae</taxon>
        <taxon>Hyphomicrobium</taxon>
    </lineage>
</organism>
<evidence type="ECO:0000313" key="4">
    <source>
        <dbReference type="EMBL" id="KWT64741.1"/>
    </source>
</evidence>
<evidence type="ECO:0000259" key="3">
    <source>
        <dbReference type="PROSITE" id="PS51724"/>
    </source>
</evidence>
<sequence>MQDIMRIRARMFTGTACMLAAAAFAASFAVITPAVAQQEGPGPSASEQAQQVFAAGKKAYAAGKFDDAMRAFEAAIRGGLPSSQMPSLLYYRGLTFRKQGKPGFAISDLTSALWIKNGLSDAERADAIKTRELAYNEAGVANVPPVPQSPHAAPPTLGTSPATQVAAAATGAASGAGAAGMSSAPAAPTPSSSSSSGGITGFFSNLFGGGSSSSAPDPAPAPAPAASGWSTGTEVVAQQPSRPAEVGTPFVTQVATVSGGSPAGQPAARGAEKYRLQVASVRTRSEADALAGLLSGRHGASLGGRKPVVDEAVIGSMGTFYRVQVGPYSDTGEPERLCSALQADGFDCMLMIQ</sequence>
<name>A0A109B9M3_HYPSL</name>
<dbReference type="Gene3D" id="1.25.40.10">
    <property type="entry name" value="Tetratricopeptide repeat domain"/>
    <property type="match status" value="1"/>
</dbReference>
<keyword evidence="2" id="KW-0732">Signal</keyword>
<dbReference type="AlphaFoldDB" id="A0A109B9M3"/>
<evidence type="ECO:0000256" key="2">
    <source>
        <dbReference type="SAM" id="SignalP"/>
    </source>
</evidence>
<feature type="domain" description="SPOR" evidence="3">
    <location>
        <begin position="268"/>
        <end position="353"/>
    </location>
</feature>
<feature type="region of interest" description="Disordered" evidence="1">
    <location>
        <begin position="141"/>
        <end position="195"/>
    </location>
</feature>
<reference evidence="4 5" key="1">
    <citation type="submission" date="2015-10" db="EMBL/GenBank/DDBJ databases">
        <title>Transcriptomic analysis of a linuron degrading triple-species bacterial consortium.</title>
        <authorList>
            <person name="Albers P."/>
        </authorList>
    </citation>
    <scope>NUCLEOTIDE SEQUENCE [LARGE SCALE GENOMIC DNA]</scope>
    <source>
        <strain evidence="4 5">WDL6</strain>
    </source>
</reference>
<comment type="caution">
    <text evidence="4">The sequence shown here is derived from an EMBL/GenBank/DDBJ whole genome shotgun (WGS) entry which is preliminary data.</text>
</comment>
<feature type="compositionally biased region" description="Polar residues" evidence="1">
    <location>
        <begin position="229"/>
        <end position="241"/>
    </location>
</feature>
<accession>A0A109B9M3</accession>
<dbReference type="GO" id="GO:0042834">
    <property type="term" value="F:peptidoglycan binding"/>
    <property type="evidence" value="ECO:0007669"/>
    <property type="project" value="InterPro"/>
</dbReference>
<dbReference type="InterPro" id="IPR036680">
    <property type="entry name" value="SPOR-like_sf"/>
</dbReference>
<dbReference type="SUPFAM" id="SSF110997">
    <property type="entry name" value="Sporulation related repeat"/>
    <property type="match status" value="1"/>
</dbReference>
<keyword evidence="5" id="KW-1185">Reference proteome</keyword>
<dbReference type="EMBL" id="LMTR01000088">
    <property type="protein sequence ID" value="KWT64741.1"/>
    <property type="molecule type" value="Genomic_DNA"/>
</dbReference>
<dbReference type="STRING" id="121290.APY04_3145"/>